<evidence type="ECO:0000313" key="2">
    <source>
        <dbReference type="Proteomes" id="UP000077069"/>
    </source>
</evidence>
<dbReference type="InParanoid" id="A0A177CI24"/>
<evidence type="ECO:0000313" key="1">
    <source>
        <dbReference type="EMBL" id="OAG07164.1"/>
    </source>
</evidence>
<dbReference type="AlphaFoldDB" id="A0A177CI24"/>
<dbReference type="EMBL" id="KV441551">
    <property type="protein sequence ID" value="OAG07164.1"/>
    <property type="molecule type" value="Genomic_DNA"/>
</dbReference>
<name>A0A177CI24_9PLEO</name>
<dbReference type="GeneID" id="28761739"/>
<sequence>MGSRLQPWMQASKHVLLEVLQTIIQTHRIYIPDPETRGRFQDVHKNAFLLSVLLWMEETLLFPIKGARRVALLDDIRSLDMLWIEMTVRGPADVSDKLTMIKDAGERCARQLFKNQGFDDVCVRFESEQLLKRGIWKPKRMEISRMLSVVTPKLEE</sequence>
<organism evidence="1 2">
    <name type="scientific">Paraphaeosphaeria sporulosa</name>
    <dbReference type="NCBI Taxonomy" id="1460663"/>
    <lineage>
        <taxon>Eukaryota</taxon>
        <taxon>Fungi</taxon>
        <taxon>Dikarya</taxon>
        <taxon>Ascomycota</taxon>
        <taxon>Pezizomycotina</taxon>
        <taxon>Dothideomycetes</taxon>
        <taxon>Pleosporomycetidae</taxon>
        <taxon>Pleosporales</taxon>
        <taxon>Massarineae</taxon>
        <taxon>Didymosphaeriaceae</taxon>
        <taxon>Paraphaeosphaeria</taxon>
    </lineage>
</organism>
<protein>
    <submittedName>
        <fullName evidence="1">Uncharacterized protein</fullName>
    </submittedName>
</protein>
<gene>
    <name evidence="1" type="ORF">CC84DRAFT_1163386</name>
</gene>
<dbReference type="Proteomes" id="UP000077069">
    <property type="component" value="Unassembled WGS sequence"/>
</dbReference>
<dbReference type="RefSeq" id="XP_018037529.1">
    <property type="nucleotide sequence ID" value="XM_018178253.1"/>
</dbReference>
<reference evidence="1 2" key="1">
    <citation type="submission" date="2016-05" db="EMBL/GenBank/DDBJ databases">
        <title>Comparative analysis of secretome profiles of manganese(II)-oxidizing ascomycete fungi.</title>
        <authorList>
            <consortium name="DOE Joint Genome Institute"/>
            <person name="Zeiner C.A."/>
            <person name="Purvine S.O."/>
            <person name="Zink E.M."/>
            <person name="Wu S."/>
            <person name="Pasa-Tolic L."/>
            <person name="Chaput D.L."/>
            <person name="Haridas S."/>
            <person name="Grigoriev I.V."/>
            <person name="Santelli C.M."/>
            <person name="Hansel C.M."/>
        </authorList>
    </citation>
    <scope>NUCLEOTIDE SEQUENCE [LARGE SCALE GENOMIC DNA]</scope>
    <source>
        <strain evidence="1 2">AP3s5-JAC2a</strain>
    </source>
</reference>
<keyword evidence="2" id="KW-1185">Reference proteome</keyword>
<proteinExistence type="predicted"/>
<accession>A0A177CI24</accession>